<evidence type="ECO:0000256" key="3">
    <source>
        <dbReference type="ARBA" id="ARBA00022759"/>
    </source>
</evidence>
<dbReference type="AlphaFoldDB" id="Q3ATR9"/>
<keyword evidence="2" id="KW-0680">Restriction system</keyword>
<gene>
    <name evidence="7" type="ordered locus">Cag_0333</name>
</gene>
<evidence type="ECO:0000256" key="6">
    <source>
        <dbReference type="ARBA" id="ARBA00093790"/>
    </source>
</evidence>
<dbReference type="HOGENOM" id="CLU_086963_0_0_10"/>
<dbReference type="GO" id="GO:0009307">
    <property type="term" value="P:DNA restriction-modification system"/>
    <property type="evidence" value="ECO:0007669"/>
    <property type="project" value="InterPro"/>
</dbReference>
<accession>Q3ATR9</accession>
<dbReference type="GO" id="GO:0009036">
    <property type="term" value="F:type II site-specific deoxyribonuclease activity"/>
    <property type="evidence" value="ECO:0007669"/>
    <property type="project" value="UniProtKB-EC"/>
</dbReference>
<proteinExistence type="predicted"/>
<dbReference type="InterPro" id="IPR019045">
    <property type="entry name" value="Restrct_endonuc_II_HinfI"/>
</dbReference>
<dbReference type="Pfam" id="PF09520">
    <property type="entry name" value="RE_TdeIII"/>
    <property type="match status" value="1"/>
</dbReference>
<sequence>MSLNQQQIQKVETVLRNSLRHKFQNYNPEPAVMPFHTRLLGKDRMALFSFIHSLNTNFGTTIFEPVAQALALSRFGSVELQKVAGNQISLQAQQVIQEIMDGLTTATNLPCKSQEIEAIRAVCQSGEMRKVKPTKVDVKLISYDGTLFLIDIKTAKPNKGGFQEFKRTLLEWVAVTLATNPEATIETFIAIPYNPYEPKPYSRWTMRGMLDLEAELKVAEEFWDFLGGEGTYPQLLDCFERVGCELRSEIDAYFAQYINS</sequence>
<dbReference type="EC" id="3.1.21.4" evidence="6"/>
<keyword evidence="4 7" id="KW-0378">Hydrolase</keyword>
<name>Q3ATR9_CHLCH</name>
<dbReference type="EMBL" id="CP000108">
    <property type="protein sequence ID" value="ABB27606.1"/>
    <property type="molecule type" value="Genomic_DNA"/>
</dbReference>
<dbReference type="KEGG" id="cch:Cag_0333"/>
<dbReference type="OrthoDB" id="9811075at2"/>
<comment type="catalytic activity">
    <reaction evidence="5">
        <text>Endonucleolytic cleavage of DNA to give specific double-stranded fragments with terminal 5'-phosphates.</text>
        <dbReference type="EC" id="3.1.21.4"/>
    </reaction>
</comment>
<dbReference type="STRING" id="340177.Cag_0333"/>
<evidence type="ECO:0000256" key="4">
    <source>
        <dbReference type="ARBA" id="ARBA00022801"/>
    </source>
</evidence>
<evidence type="ECO:0000256" key="1">
    <source>
        <dbReference type="ARBA" id="ARBA00022722"/>
    </source>
</evidence>
<dbReference type="GO" id="GO:0003677">
    <property type="term" value="F:DNA binding"/>
    <property type="evidence" value="ECO:0007669"/>
    <property type="project" value="InterPro"/>
</dbReference>
<keyword evidence="1" id="KW-0540">Nuclease</keyword>
<reference evidence="7" key="1">
    <citation type="submission" date="2005-08" db="EMBL/GenBank/DDBJ databases">
        <title>Complete sequence of Chlorobium chlorochromatii CaD3.</title>
        <authorList>
            <person name="Copeland A."/>
            <person name="Lucas S."/>
            <person name="Lapidus A."/>
            <person name="Barry K."/>
            <person name="Detter J.C."/>
            <person name="Glavina T."/>
            <person name="Hammon N."/>
            <person name="Israni S."/>
            <person name="Pitluck S."/>
            <person name="Bryant D."/>
            <person name="Schmutz J."/>
            <person name="Larimer F."/>
            <person name="Land M."/>
            <person name="Kyrpides N."/>
            <person name="Ivanova N."/>
            <person name="Richardson P."/>
        </authorList>
    </citation>
    <scope>NUCLEOTIDE SEQUENCE [LARGE SCALE GENOMIC DNA]</scope>
    <source>
        <strain evidence="7">CaD3</strain>
    </source>
</reference>
<keyword evidence="3 7" id="KW-0255">Endonuclease</keyword>
<evidence type="ECO:0000256" key="2">
    <source>
        <dbReference type="ARBA" id="ARBA00022747"/>
    </source>
</evidence>
<evidence type="ECO:0000313" key="7">
    <source>
        <dbReference type="EMBL" id="ABB27606.1"/>
    </source>
</evidence>
<dbReference type="REBASE" id="11466">
    <property type="entry name" value="CchORF332P"/>
</dbReference>
<protein>
    <recommendedName>
        <fullName evidence="6">type II site-specific deoxyribonuclease</fullName>
        <ecNumber evidence="6">3.1.21.4</ecNumber>
    </recommendedName>
</protein>
<organism evidence="7">
    <name type="scientific">Chlorobium chlorochromatii (strain CaD3)</name>
    <dbReference type="NCBI Taxonomy" id="340177"/>
    <lineage>
        <taxon>Bacteria</taxon>
        <taxon>Pseudomonadati</taxon>
        <taxon>Chlorobiota</taxon>
        <taxon>Chlorobiia</taxon>
        <taxon>Chlorobiales</taxon>
        <taxon>Chlorobiaceae</taxon>
        <taxon>Chlorobium/Pelodictyon group</taxon>
        <taxon>Chlorobium</taxon>
    </lineage>
</organism>
<dbReference type="eggNOG" id="ENOG502Z9T1">
    <property type="taxonomic scope" value="Bacteria"/>
</dbReference>
<evidence type="ECO:0000256" key="5">
    <source>
        <dbReference type="ARBA" id="ARBA00093760"/>
    </source>
</evidence>